<dbReference type="Gene3D" id="2.40.128.110">
    <property type="entry name" value="Lipid/polyisoprenoid-binding, YceI-like"/>
    <property type="match status" value="1"/>
</dbReference>
<organism evidence="3 4">
    <name type="scientific">gamma proteobacterium HTCC2207</name>
    <dbReference type="NCBI Taxonomy" id="314287"/>
    <lineage>
        <taxon>Bacteria</taxon>
        <taxon>Pseudomonadati</taxon>
        <taxon>Pseudomonadota</taxon>
        <taxon>Gammaproteobacteria</taxon>
        <taxon>Cellvibrionales</taxon>
        <taxon>Porticoccaceae</taxon>
        <taxon>SAR92 clade</taxon>
    </lineage>
</organism>
<dbReference type="SMART" id="SM00867">
    <property type="entry name" value="YceI"/>
    <property type="match status" value="1"/>
</dbReference>
<protein>
    <submittedName>
        <fullName evidence="3">YceI</fullName>
    </submittedName>
</protein>
<dbReference type="AlphaFoldDB" id="Q1YU51"/>
<dbReference type="eggNOG" id="COG2353">
    <property type="taxonomic scope" value="Bacteria"/>
</dbReference>
<sequence length="190" mass="20896">MKIFLKSILLTLPLLCLPSTAEQWRSVTTDSQLNYEVTFQGLPIAGQFKRFSVIYSPAAKLLVKVDVGSADMSDDELNSEIANADWFDTGRFSEATFSSESLNAQSNASQDFIAAGNLNLKGVSEPVDVPFLWRQDAENPGRAIMSGQLTLQRSDFSIGIGDWSSGEQIGIDVSVSFIVHMQRQTDELTH</sequence>
<dbReference type="Proteomes" id="UP000005555">
    <property type="component" value="Unassembled WGS sequence"/>
</dbReference>
<evidence type="ECO:0000259" key="2">
    <source>
        <dbReference type="SMART" id="SM00867"/>
    </source>
</evidence>
<dbReference type="PANTHER" id="PTHR34406">
    <property type="entry name" value="PROTEIN YCEI"/>
    <property type="match status" value="1"/>
</dbReference>
<dbReference type="InterPro" id="IPR036761">
    <property type="entry name" value="TTHA0802/YceI-like_sf"/>
</dbReference>
<gene>
    <name evidence="3" type="ORF">GB2207_10361</name>
</gene>
<evidence type="ECO:0000313" key="3">
    <source>
        <dbReference type="EMBL" id="EAS48207.1"/>
    </source>
</evidence>
<dbReference type="PANTHER" id="PTHR34406:SF1">
    <property type="entry name" value="PROTEIN YCEI"/>
    <property type="match status" value="1"/>
</dbReference>
<feature type="domain" description="Lipid/polyisoprenoid-binding YceI-like" evidence="2">
    <location>
        <begin position="23"/>
        <end position="178"/>
    </location>
</feature>
<dbReference type="STRING" id="314287.GB2207_10361"/>
<evidence type="ECO:0000313" key="4">
    <source>
        <dbReference type="Proteomes" id="UP000005555"/>
    </source>
</evidence>
<dbReference type="HOGENOM" id="CLU_071003_5_1_6"/>
<reference evidence="3 4" key="1">
    <citation type="submission" date="2006-03" db="EMBL/GenBank/DDBJ databases">
        <authorList>
            <person name="Giovannoni S.J."/>
            <person name="Cho J.-C."/>
            <person name="Ferriera S."/>
            <person name="Johnson J."/>
            <person name="Kravitz S."/>
            <person name="Halpern A."/>
            <person name="Remington K."/>
            <person name="Beeson K."/>
            <person name="Tran B."/>
            <person name="Rogers Y.-H."/>
            <person name="Friedman R."/>
            <person name="Venter J.C."/>
        </authorList>
    </citation>
    <scope>NUCLEOTIDE SEQUENCE [LARGE SCALE GENOMIC DNA]</scope>
    <source>
        <strain evidence="3 4">HTCC2207</strain>
    </source>
</reference>
<keyword evidence="1" id="KW-0732">Signal</keyword>
<dbReference type="EMBL" id="AAPI01000001">
    <property type="protein sequence ID" value="EAS48207.1"/>
    <property type="molecule type" value="Genomic_DNA"/>
</dbReference>
<dbReference type="InterPro" id="IPR007372">
    <property type="entry name" value="Lipid/polyisoprenoid-bd_YceI"/>
</dbReference>
<dbReference type="Pfam" id="PF04264">
    <property type="entry name" value="YceI"/>
    <property type="match status" value="1"/>
</dbReference>
<feature type="chain" id="PRO_5004197839" evidence="1">
    <location>
        <begin position="22"/>
        <end position="190"/>
    </location>
</feature>
<keyword evidence="4" id="KW-1185">Reference proteome</keyword>
<dbReference type="SUPFAM" id="SSF101874">
    <property type="entry name" value="YceI-like"/>
    <property type="match status" value="1"/>
</dbReference>
<evidence type="ECO:0000256" key="1">
    <source>
        <dbReference type="SAM" id="SignalP"/>
    </source>
</evidence>
<accession>Q1YU51</accession>
<name>Q1YU51_9GAMM</name>
<dbReference type="OrthoDB" id="1247465at2"/>
<proteinExistence type="predicted"/>
<comment type="caution">
    <text evidence="3">The sequence shown here is derived from an EMBL/GenBank/DDBJ whole genome shotgun (WGS) entry which is preliminary data.</text>
</comment>
<feature type="signal peptide" evidence="1">
    <location>
        <begin position="1"/>
        <end position="21"/>
    </location>
</feature>